<comment type="caution">
    <text evidence="7">The sequence shown here is derived from an EMBL/GenBank/DDBJ whole genome shotgun (WGS) entry which is preliminary data.</text>
</comment>
<accession>A0A7W0BV72</accession>
<evidence type="ECO:0000313" key="8">
    <source>
        <dbReference type="Proteomes" id="UP000580891"/>
    </source>
</evidence>
<protein>
    <recommendedName>
        <fullName evidence="6">O-antigen ligase-related domain-containing protein</fullName>
    </recommendedName>
</protein>
<dbReference type="InterPro" id="IPR007016">
    <property type="entry name" value="O-antigen_ligase-rel_domated"/>
</dbReference>
<keyword evidence="2 5" id="KW-0812">Transmembrane</keyword>
<feature type="transmembrane region" description="Helical" evidence="5">
    <location>
        <begin position="98"/>
        <end position="117"/>
    </location>
</feature>
<evidence type="ECO:0000259" key="6">
    <source>
        <dbReference type="Pfam" id="PF04932"/>
    </source>
</evidence>
<evidence type="ECO:0000256" key="4">
    <source>
        <dbReference type="ARBA" id="ARBA00023136"/>
    </source>
</evidence>
<feature type="transmembrane region" description="Helical" evidence="5">
    <location>
        <begin position="239"/>
        <end position="257"/>
    </location>
</feature>
<dbReference type="GO" id="GO:0016020">
    <property type="term" value="C:membrane"/>
    <property type="evidence" value="ECO:0007669"/>
    <property type="project" value="UniProtKB-SubCell"/>
</dbReference>
<evidence type="ECO:0000256" key="1">
    <source>
        <dbReference type="ARBA" id="ARBA00004141"/>
    </source>
</evidence>
<feature type="transmembrane region" description="Helical" evidence="5">
    <location>
        <begin position="51"/>
        <end position="67"/>
    </location>
</feature>
<evidence type="ECO:0000256" key="3">
    <source>
        <dbReference type="ARBA" id="ARBA00022989"/>
    </source>
</evidence>
<dbReference type="EMBL" id="JACDUU010000003">
    <property type="protein sequence ID" value="MBA2871225.1"/>
    <property type="molecule type" value="Genomic_DNA"/>
</dbReference>
<dbReference type="Proteomes" id="UP000580891">
    <property type="component" value="Unassembled WGS sequence"/>
</dbReference>
<keyword evidence="8" id="KW-1185">Reference proteome</keyword>
<dbReference type="AlphaFoldDB" id="A0A7W0BV72"/>
<name>A0A7W0BV72_9BACL</name>
<evidence type="ECO:0000256" key="2">
    <source>
        <dbReference type="ARBA" id="ARBA00022692"/>
    </source>
</evidence>
<comment type="subcellular location">
    <subcellularLocation>
        <location evidence="1">Membrane</location>
        <topology evidence="1">Multi-pass membrane protein</topology>
    </subcellularLocation>
</comment>
<organism evidence="7 8">
    <name type="scientific">[Anoxybacillus] calidus</name>
    <dbReference type="NCBI Taxonomy" id="575178"/>
    <lineage>
        <taxon>Bacteria</taxon>
        <taxon>Bacillati</taxon>
        <taxon>Bacillota</taxon>
        <taxon>Bacilli</taxon>
        <taxon>Bacillales</taxon>
        <taxon>Anoxybacillaceae</taxon>
        <taxon>Paranoxybacillus</taxon>
    </lineage>
</organism>
<keyword evidence="3 5" id="KW-1133">Transmembrane helix</keyword>
<feature type="transmembrane region" description="Helical" evidence="5">
    <location>
        <begin position="26"/>
        <end position="44"/>
    </location>
</feature>
<feature type="domain" description="O-antigen ligase-related" evidence="6">
    <location>
        <begin position="59"/>
        <end position="224"/>
    </location>
</feature>
<feature type="transmembrane region" description="Helical" evidence="5">
    <location>
        <begin position="208"/>
        <end position="227"/>
    </location>
</feature>
<keyword evidence="4 5" id="KW-0472">Membrane</keyword>
<reference evidence="7 8" key="1">
    <citation type="submission" date="2020-07" db="EMBL/GenBank/DDBJ databases">
        <title>Genomic Encyclopedia of Type Strains, Phase IV (KMG-IV): sequencing the most valuable type-strain genomes for metagenomic binning, comparative biology and taxonomic classification.</title>
        <authorList>
            <person name="Goeker M."/>
        </authorList>
    </citation>
    <scope>NUCLEOTIDE SEQUENCE [LARGE SCALE GENOMIC DNA]</scope>
    <source>
        <strain evidence="7 8">DSM 25220</strain>
    </source>
</reference>
<evidence type="ECO:0000313" key="7">
    <source>
        <dbReference type="EMBL" id="MBA2871225.1"/>
    </source>
</evidence>
<sequence>MPEGLLFLHSTDLPYYRVRLLTAESSWTGTIYVVYSTITLYLVMTLYRKNLFYKLYIILSFLMYLLLTQSKGFYVVLLLSIVLYSLRYFSFKKLSIQNIFMVFVSIVIFFVILNVFGEVYYNAFMRDIEKYTSLATRIGLILASLKVILTHPWGTGTGTYIIFLPNEILSSFNTLNFIFGSIFGIQPNLSELERLTTSTTGLGVKSGVLHWLMVGGIFSLLFFVLTFKYLNQATKELSILRFSLIFTFLAVTTYISLDIKYEIWLLCAFIEYNLKFIKGNSTE</sequence>
<evidence type="ECO:0000256" key="5">
    <source>
        <dbReference type="SAM" id="Phobius"/>
    </source>
</evidence>
<dbReference type="Pfam" id="PF04932">
    <property type="entry name" value="Wzy_C"/>
    <property type="match status" value="1"/>
</dbReference>
<gene>
    <name evidence="7" type="ORF">HNQ85_001495</name>
</gene>
<proteinExistence type="predicted"/>